<proteinExistence type="predicted"/>
<gene>
    <name evidence="3" type="ORF">RJ639_013956</name>
</gene>
<feature type="repeat" description="PPR" evidence="2">
    <location>
        <begin position="3"/>
        <end position="33"/>
    </location>
</feature>
<keyword evidence="4" id="KW-1185">Reference proteome</keyword>
<accession>A0AA88VIX2</accession>
<dbReference type="PROSITE" id="PS51375">
    <property type="entry name" value="PPR"/>
    <property type="match status" value="1"/>
</dbReference>
<comment type="caution">
    <text evidence="3">The sequence shown here is derived from an EMBL/GenBank/DDBJ whole genome shotgun (WGS) entry which is preliminary data.</text>
</comment>
<dbReference type="Proteomes" id="UP001188597">
    <property type="component" value="Unassembled WGS sequence"/>
</dbReference>
<evidence type="ECO:0000256" key="2">
    <source>
        <dbReference type="PROSITE-ProRule" id="PRU00708"/>
    </source>
</evidence>
<protein>
    <recommendedName>
        <fullName evidence="5">Pentatricopeptide repeat-containing protein</fullName>
    </recommendedName>
</protein>
<dbReference type="GO" id="GO:0003723">
    <property type="term" value="F:RNA binding"/>
    <property type="evidence" value="ECO:0007669"/>
    <property type="project" value="InterPro"/>
</dbReference>
<name>A0AA88VIX2_9ASTE</name>
<dbReference type="PANTHER" id="PTHR24015">
    <property type="entry name" value="OS07G0578800 PROTEIN-RELATED"/>
    <property type="match status" value="1"/>
</dbReference>
<evidence type="ECO:0008006" key="5">
    <source>
        <dbReference type="Google" id="ProtNLM"/>
    </source>
</evidence>
<dbReference type="AlphaFoldDB" id="A0AA88VIX2"/>
<evidence type="ECO:0000313" key="4">
    <source>
        <dbReference type="Proteomes" id="UP001188597"/>
    </source>
</evidence>
<dbReference type="Gene3D" id="1.25.40.10">
    <property type="entry name" value="Tetratricopeptide repeat domain"/>
    <property type="match status" value="1"/>
</dbReference>
<dbReference type="EMBL" id="JAVXUP010001607">
    <property type="protein sequence ID" value="KAK3009831.1"/>
    <property type="molecule type" value="Genomic_DNA"/>
</dbReference>
<dbReference type="SUPFAM" id="SSF48452">
    <property type="entry name" value="TPR-like"/>
    <property type="match status" value="1"/>
</dbReference>
<sequence>MGGEITWCVLLGVYCQKGDFDIAIELFRVMAKIEEAEDLMCKANSAKDSALWAALRGACTTSTKFIIAKHIVMKMMELDPDYYLSYVPLANVYRAVGRRDDAVNIRKLIEERGRCE</sequence>
<dbReference type="Pfam" id="PF01535">
    <property type="entry name" value="PPR"/>
    <property type="match status" value="1"/>
</dbReference>
<evidence type="ECO:0000256" key="1">
    <source>
        <dbReference type="ARBA" id="ARBA00022737"/>
    </source>
</evidence>
<reference evidence="3" key="1">
    <citation type="submission" date="2022-12" db="EMBL/GenBank/DDBJ databases">
        <title>Draft genome assemblies for two species of Escallonia (Escalloniales).</title>
        <authorList>
            <person name="Chanderbali A."/>
            <person name="Dervinis C."/>
            <person name="Anghel I."/>
            <person name="Soltis D."/>
            <person name="Soltis P."/>
            <person name="Zapata F."/>
        </authorList>
    </citation>
    <scope>NUCLEOTIDE SEQUENCE</scope>
    <source>
        <strain evidence="3">UCBG64.0493</strain>
        <tissue evidence="3">Leaf</tissue>
    </source>
</reference>
<organism evidence="3 4">
    <name type="scientific">Escallonia herrerae</name>
    <dbReference type="NCBI Taxonomy" id="1293975"/>
    <lineage>
        <taxon>Eukaryota</taxon>
        <taxon>Viridiplantae</taxon>
        <taxon>Streptophyta</taxon>
        <taxon>Embryophyta</taxon>
        <taxon>Tracheophyta</taxon>
        <taxon>Spermatophyta</taxon>
        <taxon>Magnoliopsida</taxon>
        <taxon>eudicotyledons</taxon>
        <taxon>Gunneridae</taxon>
        <taxon>Pentapetalae</taxon>
        <taxon>asterids</taxon>
        <taxon>campanulids</taxon>
        <taxon>Escalloniales</taxon>
        <taxon>Escalloniaceae</taxon>
        <taxon>Escallonia</taxon>
    </lineage>
</organism>
<evidence type="ECO:0000313" key="3">
    <source>
        <dbReference type="EMBL" id="KAK3009831.1"/>
    </source>
</evidence>
<dbReference type="InterPro" id="IPR002885">
    <property type="entry name" value="PPR_rpt"/>
</dbReference>
<dbReference type="InterPro" id="IPR046960">
    <property type="entry name" value="PPR_At4g14850-like_plant"/>
</dbReference>
<dbReference type="InterPro" id="IPR011990">
    <property type="entry name" value="TPR-like_helical_dom_sf"/>
</dbReference>
<dbReference type="GO" id="GO:0009451">
    <property type="term" value="P:RNA modification"/>
    <property type="evidence" value="ECO:0007669"/>
    <property type="project" value="InterPro"/>
</dbReference>
<keyword evidence="1" id="KW-0677">Repeat</keyword>
<dbReference type="PANTHER" id="PTHR24015:SF328">
    <property type="entry name" value="OS06G0611200 PROTEIN"/>
    <property type="match status" value="1"/>
</dbReference>
<dbReference type="NCBIfam" id="TIGR00756">
    <property type="entry name" value="PPR"/>
    <property type="match status" value="1"/>
</dbReference>